<comment type="caution">
    <text evidence="2">The sequence shown here is derived from an EMBL/GenBank/DDBJ whole genome shotgun (WGS) entry which is preliminary data.</text>
</comment>
<sequence>MPTPRVVVAFASMLALASCVEPTETTVTGPSGATVSTAKCSQSPEGCFKKASETCKGPYQVVDSYSKSGGLVADIMPGPVTWYYMSYQCGKSDGRMPSFDFRGQSYQPPPVVVAPAYTPRTTTTNCNRFGNSVSCTSY</sequence>
<dbReference type="EMBL" id="PZKF01000016">
    <property type="protein sequence ID" value="PTE17555.1"/>
    <property type="molecule type" value="Genomic_DNA"/>
</dbReference>
<accession>A0A2T4JI26</accession>
<feature type="signal peptide" evidence="1">
    <location>
        <begin position="1"/>
        <end position="17"/>
    </location>
</feature>
<evidence type="ECO:0008006" key="4">
    <source>
        <dbReference type="Google" id="ProtNLM"/>
    </source>
</evidence>
<dbReference type="OrthoDB" id="7874218at2"/>
<keyword evidence="1" id="KW-0732">Signal</keyword>
<protein>
    <recommendedName>
        <fullName evidence="4">Lipoprotein</fullName>
    </recommendedName>
</protein>
<name>A0A2T4JI26_9RHOB</name>
<evidence type="ECO:0000256" key="1">
    <source>
        <dbReference type="SAM" id="SignalP"/>
    </source>
</evidence>
<evidence type="ECO:0000313" key="2">
    <source>
        <dbReference type="EMBL" id="PTE17555.1"/>
    </source>
</evidence>
<gene>
    <name evidence="2" type="ORF">C5F46_08520</name>
</gene>
<dbReference type="AlphaFoldDB" id="A0A2T4JI26"/>
<dbReference type="PROSITE" id="PS51257">
    <property type="entry name" value="PROKAR_LIPOPROTEIN"/>
    <property type="match status" value="1"/>
</dbReference>
<feature type="chain" id="PRO_5015725343" description="Lipoprotein" evidence="1">
    <location>
        <begin position="18"/>
        <end position="138"/>
    </location>
</feature>
<evidence type="ECO:0000313" key="3">
    <source>
        <dbReference type="Proteomes" id="UP000241899"/>
    </source>
</evidence>
<dbReference type="Proteomes" id="UP000241899">
    <property type="component" value="Unassembled WGS sequence"/>
</dbReference>
<reference evidence="2 3" key="1">
    <citation type="submission" date="2018-03" db="EMBL/GenBank/DDBJ databases">
        <title>Rhodobacter veldkampii.</title>
        <authorList>
            <person name="Meyer T.E."/>
            <person name="Miller S."/>
            <person name="Lodha T."/>
            <person name="Gandham S."/>
            <person name="Chintalapati S."/>
            <person name="Chintalapati V.R."/>
        </authorList>
    </citation>
    <scope>NUCLEOTIDE SEQUENCE [LARGE SCALE GENOMIC DNA]</scope>
    <source>
        <strain evidence="2 3">DSM 11550</strain>
    </source>
</reference>
<organism evidence="2 3">
    <name type="scientific">Phaeovulum veldkampii DSM 11550</name>
    <dbReference type="NCBI Taxonomy" id="1185920"/>
    <lineage>
        <taxon>Bacteria</taxon>
        <taxon>Pseudomonadati</taxon>
        <taxon>Pseudomonadota</taxon>
        <taxon>Alphaproteobacteria</taxon>
        <taxon>Rhodobacterales</taxon>
        <taxon>Paracoccaceae</taxon>
        <taxon>Phaeovulum</taxon>
    </lineage>
</organism>
<proteinExistence type="predicted"/>
<keyword evidence="3" id="KW-1185">Reference proteome</keyword>